<dbReference type="PRINTS" id="PR00085">
    <property type="entry name" value="THFDHDRGNASE"/>
</dbReference>
<dbReference type="SUPFAM" id="SSF51735">
    <property type="entry name" value="NAD(P)-binding Rossmann-fold domains"/>
    <property type="match status" value="1"/>
</dbReference>
<dbReference type="GO" id="GO:0009086">
    <property type="term" value="P:methionine biosynthetic process"/>
    <property type="evidence" value="ECO:0007669"/>
    <property type="project" value="UniProtKB-KW"/>
</dbReference>
<dbReference type="PROSITE" id="PS00766">
    <property type="entry name" value="THF_DHG_CYH_1"/>
    <property type="match status" value="1"/>
</dbReference>
<dbReference type="SUPFAM" id="SSF53223">
    <property type="entry name" value="Aminoacid dehydrogenase-like, N-terminal domain"/>
    <property type="match status" value="1"/>
</dbReference>
<dbReference type="InterPro" id="IPR020630">
    <property type="entry name" value="THF_DH/CycHdrlase_cat_dom"/>
</dbReference>
<keyword evidence="5" id="KW-0658">Purine biosynthesis</keyword>
<evidence type="ECO:0000256" key="7">
    <source>
        <dbReference type="ARBA" id="ARBA00022857"/>
    </source>
</evidence>
<feature type="domain" description="Tetrahydrofolate dehydrogenase/cyclohydrolase NAD(P)-binding" evidence="13">
    <location>
        <begin position="139"/>
        <end position="289"/>
    </location>
</feature>
<evidence type="ECO:0000259" key="12">
    <source>
        <dbReference type="Pfam" id="PF00763"/>
    </source>
</evidence>
<dbReference type="FunFam" id="3.40.50.720:FF:000094">
    <property type="entry name" value="Bifunctional protein FolD"/>
    <property type="match status" value="1"/>
</dbReference>
<evidence type="ECO:0000256" key="10">
    <source>
        <dbReference type="ARBA" id="ARBA00023167"/>
    </source>
</evidence>
<name>A0A381MZF0_9ZZZZ</name>
<keyword evidence="8" id="KW-0560">Oxidoreductase</keyword>
<dbReference type="PANTHER" id="PTHR48099">
    <property type="entry name" value="C-1-TETRAHYDROFOLATE SYNTHASE, CYTOPLASMIC-RELATED"/>
    <property type="match status" value="1"/>
</dbReference>
<dbReference type="InterPro" id="IPR020631">
    <property type="entry name" value="THF_DH/CycHdrlase_NAD-bd_dom"/>
</dbReference>
<dbReference type="EMBL" id="UINC01000032">
    <property type="protein sequence ID" value="SUZ47712.1"/>
    <property type="molecule type" value="Genomic_DNA"/>
</dbReference>
<dbReference type="Gene3D" id="3.40.50.10860">
    <property type="entry name" value="Leucine Dehydrogenase, chain A, domain 1"/>
    <property type="match status" value="1"/>
</dbReference>
<protein>
    <submittedName>
        <fullName evidence="14">Uncharacterized protein</fullName>
    </submittedName>
</protein>
<keyword evidence="9" id="KW-0368">Histidine biosynthesis</keyword>
<evidence type="ECO:0000313" key="14">
    <source>
        <dbReference type="EMBL" id="SUZ47712.1"/>
    </source>
</evidence>
<evidence type="ECO:0000256" key="8">
    <source>
        <dbReference type="ARBA" id="ARBA00023002"/>
    </source>
</evidence>
<dbReference type="GO" id="GO:0005829">
    <property type="term" value="C:cytosol"/>
    <property type="evidence" value="ECO:0007669"/>
    <property type="project" value="TreeGrafter"/>
</dbReference>
<gene>
    <name evidence="14" type="ORF">METZ01_LOCUS566</name>
</gene>
<comment type="pathway">
    <text evidence="1">One-carbon metabolism; tetrahydrofolate interconversion.</text>
</comment>
<dbReference type="InterPro" id="IPR046346">
    <property type="entry name" value="Aminoacid_DH-like_N_sf"/>
</dbReference>
<dbReference type="CDD" id="cd01080">
    <property type="entry name" value="NAD_bind_m-THF_DH_Cyclohyd"/>
    <property type="match status" value="1"/>
</dbReference>
<organism evidence="14">
    <name type="scientific">marine metagenome</name>
    <dbReference type="NCBI Taxonomy" id="408172"/>
    <lineage>
        <taxon>unclassified sequences</taxon>
        <taxon>metagenomes</taxon>
        <taxon>ecological metagenomes</taxon>
    </lineage>
</organism>
<keyword evidence="3" id="KW-0554">One-carbon metabolism</keyword>
<dbReference type="InterPro" id="IPR020867">
    <property type="entry name" value="THF_DH/CycHdrlase_CS"/>
</dbReference>
<dbReference type="HAMAP" id="MF_01576">
    <property type="entry name" value="THF_DHG_CYH"/>
    <property type="match status" value="1"/>
</dbReference>
<dbReference type="Pfam" id="PF02882">
    <property type="entry name" value="THF_DHG_CYH_C"/>
    <property type="match status" value="1"/>
</dbReference>
<evidence type="ECO:0000256" key="4">
    <source>
        <dbReference type="ARBA" id="ARBA00022605"/>
    </source>
</evidence>
<evidence type="ECO:0000256" key="11">
    <source>
        <dbReference type="ARBA" id="ARBA00023268"/>
    </source>
</evidence>
<dbReference type="FunFam" id="3.40.50.10860:FF:000005">
    <property type="entry name" value="C-1-tetrahydrofolate synthase, cytoplasmic, putative"/>
    <property type="match status" value="1"/>
</dbReference>
<sequence length="292" mass="31770">MDTKILSGKDVSITTYQALQSRIKALKSQSVVPGLAVLLVGEDAGSQIYVRNKTKKFADLGLHSNTFQYSSSISQEDLLLKIRELNNDDRFHGILVQLPLPKHIDEYKVLRAMDPKKDVDGFHPFNLGLLAAGKPYFIPCTPKGIMRILAHYQIDLSGKNVVVVGRSNIVGRPISILTSLKQEYANATTTICHSGTSDIFDYTKRADIIILAIGSPNFLKGNHIKAGSVIIDVGINRVENHSPKGYKIVGDADETTLMGKASAITPVPGGVGPMTIAMLIENTIEAAEQFLD</sequence>
<dbReference type="InterPro" id="IPR036291">
    <property type="entry name" value="NAD(P)-bd_dom_sf"/>
</dbReference>
<feature type="domain" description="Tetrahydrofolate dehydrogenase/cyclohydrolase catalytic" evidence="12">
    <location>
        <begin position="6"/>
        <end position="120"/>
    </location>
</feature>
<dbReference type="Pfam" id="PF00763">
    <property type="entry name" value="THF_DHG_CYH"/>
    <property type="match status" value="1"/>
</dbReference>
<keyword evidence="11" id="KW-0511">Multifunctional enzyme</keyword>
<evidence type="ECO:0000256" key="5">
    <source>
        <dbReference type="ARBA" id="ARBA00022755"/>
    </source>
</evidence>
<reference evidence="14" key="1">
    <citation type="submission" date="2018-05" db="EMBL/GenBank/DDBJ databases">
        <authorList>
            <person name="Lanie J.A."/>
            <person name="Ng W.-L."/>
            <person name="Kazmierczak K.M."/>
            <person name="Andrzejewski T.M."/>
            <person name="Davidsen T.M."/>
            <person name="Wayne K.J."/>
            <person name="Tettelin H."/>
            <person name="Glass J.I."/>
            <person name="Rusch D."/>
            <person name="Podicherti R."/>
            <person name="Tsui H.-C.T."/>
            <person name="Winkler M.E."/>
        </authorList>
    </citation>
    <scope>NUCLEOTIDE SEQUENCE</scope>
</reference>
<dbReference type="GO" id="GO:0004488">
    <property type="term" value="F:methylenetetrahydrofolate dehydrogenase (NADP+) activity"/>
    <property type="evidence" value="ECO:0007669"/>
    <property type="project" value="InterPro"/>
</dbReference>
<evidence type="ECO:0000256" key="1">
    <source>
        <dbReference type="ARBA" id="ARBA00004777"/>
    </source>
</evidence>
<keyword evidence="6" id="KW-0378">Hydrolase</keyword>
<dbReference type="GO" id="GO:0006164">
    <property type="term" value="P:purine nucleotide biosynthetic process"/>
    <property type="evidence" value="ECO:0007669"/>
    <property type="project" value="UniProtKB-KW"/>
</dbReference>
<keyword evidence="4" id="KW-0028">Amino-acid biosynthesis</keyword>
<dbReference type="PANTHER" id="PTHR48099:SF5">
    <property type="entry name" value="C-1-TETRAHYDROFOLATE SYNTHASE, CYTOPLASMIC"/>
    <property type="match status" value="1"/>
</dbReference>
<dbReference type="AlphaFoldDB" id="A0A381MZF0"/>
<dbReference type="GO" id="GO:0000105">
    <property type="term" value="P:L-histidine biosynthetic process"/>
    <property type="evidence" value="ECO:0007669"/>
    <property type="project" value="UniProtKB-KW"/>
</dbReference>
<dbReference type="GO" id="GO:0004477">
    <property type="term" value="F:methenyltetrahydrofolate cyclohydrolase activity"/>
    <property type="evidence" value="ECO:0007669"/>
    <property type="project" value="TreeGrafter"/>
</dbReference>
<comment type="subunit">
    <text evidence="2">Homodimer.</text>
</comment>
<keyword evidence="10" id="KW-0486">Methionine biosynthesis</keyword>
<proteinExistence type="inferred from homology"/>
<evidence type="ECO:0000256" key="3">
    <source>
        <dbReference type="ARBA" id="ARBA00022563"/>
    </source>
</evidence>
<dbReference type="GO" id="GO:0035999">
    <property type="term" value="P:tetrahydrofolate interconversion"/>
    <property type="evidence" value="ECO:0007669"/>
    <property type="project" value="TreeGrafter"/>
</dbReference>
<keyword evidence="7" id="KW-0521">NADP</keyword>
<evidence type="ECO:0000259" key="13">
    <source>
        <dbReference type="Pfam" id="PF02882"/>
    </source>
</evidence>
<evidence type="ECO:0000256" key="6">
    <source>
        <dbReference type="ARBA" id="ARBA00022801"/>
    </source>
</evidence>
<dbReference type="InterPro" id="IPR000672">
    <property type="entry name" value="THF_DH/CycHdrlase"/>
</dbReference>
<evidence type="ECO:0000256" key="2">
    <source>
        <dbReference type="ARBA" id="ARBA00011738"/>
    </source>
</evidence>
<evidence type="ECO:0000256" key="9">
    <source>
        <dbReference type="ARBA" id="ARBA00023102"/>
    </source>
</evidence>
<accession>A0A381MZF0</accession>
<dbReference type="Gene3D" id="3.40.50.720">
    <property type="entry name" value="NAD(P)-binding Rossmann-like Domain"/>
    <property type="match status" value="1"/>
</dbReference>
<dbReference type="PROSITE" id="PS00767">
    <property type="entry name" value="THF_DHG_CYH_2"/>
    <property type="match status" value="1"/>
</dbReference>